<organism evidence="2 3">
    <name type="scientific">Cuscuta epithymum</name>
    <dbReference type="NCBI Taxonomy" id="186058"/>
    <lineage>
        <taxon>Eukaryota</taxon>
        <taxon>Viridiplantae</taxon>
        <taxon>Streptophyta</taxon>
        <taxon>Embryophyta</taxon>
        <taxon>Tracheophyta</taxon>
        <taxon>Spermatophyta</taxon>
        <taxon>Magnoliopsida</taxon>
        <taxon>eudicotyledons</taxon>
        <taxon>Gunneridae</taxon>
        <taxon>Pentapetalae</taxon>
        <taxon>asterids</taxon>
        <taxon>lamiids</taxon>
        <taxon>Solanales</taxon>
        <taxon>Convolvulaceae</taxon>
        <taxon>Cuscuteae</taxon>
        <taxon>Cuscuta</taxon>
        <taxon>Cuscuta subgen. Cuscuta</taxon>
    </lineage>
</organism>
<feature type="compositionally biased region" description="Polar residues" evidence="1">
    <location>
        <begin position="1"/>
        <end position="12"/>
    </location>
</feature>
<comment type="caution">
    <text evidence="2">The sequence shown here is derived from an EMBL/GenBank/DDBJ whole genome shotgun (WGS) entry which is preliminary data.</text>
</comment>
<dbReference type="Proteomes" id="UP001152523">
    <property type="component" value="Unassembled WGS sequence"/>
</dbReference>
<sequence>MNMAVESQQWPQSLAPPRPLNPRINKRPFITLTPKHEALEARKNRTMARQRRNLQNSSADMSSALGWPQQSTAQSSPEEQPQGSVTVCIGVELVLQKVLKRSDVHHGRIVLPKKEAEFRLPRPPT</sequence>
<dbReference type="AlphaFoldDB" id="A0AAV0FT12"/>
<gene>
    <name evidence="2" type="ORF">CEPIT_LOCUS37068</name>
</gene>
<keyword evidence="3" id="KW-1185">Reference proteome</keyword>
<evidence type="ECO:0000256" key="1">
    <source>
        <dbReference type="SAM" id="MobiDB-lite"/>
    </source>
</evidence>
<feature type="compositionally biased region" description="Basic and acidic residues" evidence="1">
    <location>
        <begin position="34"/>
        <end position="43"/>
    </location>
</feature>
<reference evidence="2" key="1">
    <citation type="submission" date="2022-07" db="EMBL/GenBank/DDBJ databases">
        <authorList>
            <person name="Macas J."/>
            <person name="Novak P."/>
            <person name="Neumann P."/>
        </authorList>
    </citation>
    <scope>NUCLEOTIDE SEQUENCE</scope>
</reference>
<feature type="region of interest" description="Disordered" evidence="1">
    <location>
        <begin position="1"/>
        <end position="83"/>
    </location>
</feature>
<feature type="compositionally biased region" description="Polar residues" evidence="1">
    <location>
        <begin position="68"/>
        <end position="83"/>
    </location>
</feature>
<evidence type="ECO:0000313" key="3">
    <source>
        <dbReference type="Proteomes" id="UP001152523"/>
    </source>
</evidence>
<name>A0AAV0FT12_9ASTE</name>
<evidence type="ECO:0000313" key="2">
    <source>
        <dbReference type="EMBL" id="CAH9138768.1"/>
    </source>
</evidence>
<proteinExistence type="predicted"/>
<dbReference type="EMBL" id="CAMAPF010001011">
    <property type="protein sequence ID" value="CAH9138768.1"/>
    <property type="molecule type" value="Genomic_DNA"/>
</dbReference>
<protein>
    <submittedName>
        <fullName evidence="2">Uncharacterized protein</fullName>
    </submittedName>
</protein>
<accession>A0AAV0FT12</accession>